<feature type="compositionally biased region" description="Acidic residues" evidence="7">
    <location>
        <begin position="306"/>
        <end position="321"/>
    </location>
</feature>
<gene>
    <name evidence="10" type="ORF">AYI69_g3285</name>
    <name evidence="9" type="ORF">AYI69_g9991</name>
</gene>
<dbReference type="GO" id="GO:0005525">
    <property type="term" value="F:GTP binding"/>
    <property type="evidence" value="ECO:0007669"/>
    <property type="project" value="UniProtKB-KW"/>
</dbReference>
<comment type="similarity">
    <text evidence="6">Belongs to the TRAFAC class TrmE-Era-EngA-EngB-Septin-like GTPase superfamily. Septin GTPase family.</text>
</comment>
<keyword evidence="4 6" id="KW-0342">GTP-binding</keyword>
<evidence type="ECO:0000256" key="2">
    <source>
        <dbReference type="ARBA" id="ARBA00022741"/>
    </source>
</evidence>
<dbReference type="GO" id="GO:0031105">
    <property type="term" value="C:septin complex"/>
    <property type="evidence" value="ECO:0007669"/>
    <property type="project" value="UniProtKB-ARBA"/>
</dbReference>
<dbReference type="PANTHER" id="PTHR18884">
    <property type="entry name" value="SEPTIN"/>
    <property type="match status" value="1"/>
</dbReference>
<dbReference type="Pfam" id="PF00735">
    <property type="entry name" value="Septin"/>
    <property type="match status" value="1"/>
</dbReference>
<keyword evidence="3" id="KW-0175">Coiled coil</keyword>
<keyword evidence="5" id="KW-0131">Cell cycle</keyword>
<feature type="region of interest" description="Disordered" evidence="7">
    <location>
        <begin position="1"/>
        <end position="21"/>
    </location>
</feature>
<dbReference type="FunFam" id="3.40.50.300:FF:000162">
    <property type="entry name" value="septin-7 isoform X1"/>
    <property type="match status" value="1"/>
</dbReference>
<evidence type="ECO:0000256" key="4">
    <source>
        <dbReference type="ARBA" id="ARBA00023134"/>
    </source>
</evidence>
<organism evidence="10 11">
    <name type="scientific">Smittium culicis</name>
    <dbReference type="NCBI Taxonomy" id="133412"/>
    <lineage>
        <taxon>Eukaryota</taxon>
        <taxon>Fungi</taxon>
        <taxon>Fungi incertae sedis</taxon>
        <taxon>Zoopagomycota</taxon>
        <taxon>Kickxellomycotina</taxon>
        <taxon>Harpellomycetes</taxon>
        <taxon>Harpellales</taxon>
        <taxon>Legeriomycetaceae</taxon>
        <taxon>Smittium</taxon>
    </lineage>
</organism>
<dbReference type="EMBL" id="LSSM01001084">
    <property type="protein sequence ID" value="OMJ27284.1"/>
    <property type="molecule type" value="Genomic_DNA"/>
</dbReference>
<reference evidence="11" key="1">
    <citation type="submission" date="2017-01" db="EMBL/GenBank/DDBJ databases">
        <authorList>
            <person name="Wang Y."/>
            <person name="White M."/>
            <person name="Kvist S."/>
            <person name="Moncalvo J.-M."/>
        </authorList>
    </citation>
    <scope>NUCLEOTIDE SEQUENCE [LARGE SCALE GENOMIC DNA]</scope>
    <source>
        <strain evidence="11">ID-206-W2</strain>
    </source>
</reference>
<evidence type="ECO:0000313" key="10">
    <source>
        <dbReference type="EMBL" id="OMJ27284.1"/>
    </source>
</evidence>
<dbReference type="SUPFAM" id="SSF52540">
    <property type="entry name" value="P-loop containing nucleoside triphosphate hydrolases"/>
    <property type="match status" value="1"/>
</dbReference>
<evidence type="ECO:0000256" key="1">
    <source>
        <dbReference type="ARBA" id="ARBA00022618"/>
    </source>
</evidence>
<dbReference type="PIRSF" id="PIRSF006698">
    <property type="entry name" value="Septin"/>
    <property type="match status" value="1"/>
</dbReference>
<dbReference type="InterPro" id="IPR027417">
    <property type="entry name" value="P-loop_NTPase"/>
</dbReference>
<dbReference type="InterPro" id="IPR030379">
    <property type="entry name" value="G_SEPTIN_dom"/>
</dbReference>
<evidence type="ECO:0000256" key="6">
    <source>
        <dbReference type="RuleBase" id="RU004560"/>
    </source>
</evidence>
<feature type="domain" description="Septin-type G" evidence="8">
    <location>
        <begin position="31"/>
        <end position="305"/>
    </location>
</feature>
<dbReference type="CDD" id="cd01850">
    <property type="entry name" value="CDC_Septin"/>
    <property type="match status" value="1"/>
</dbReference>
<keyword evidence="1" id="KW-0132">Cell division</keyword>
<proteinExistence type="inferred from homology"/>
<name>A0A1R1YK74_9FUNG</name>
<accession>A0A1R1YK74</accession>
<evidence type="ECO:0000259" key="8">
    <source>
        <dbReference type="PROSITE" id="PS51719"/>
    </source>
</evidence>
<feature type="compositionally biased region" description="Polar residues" evidence="7">
    <location>
        <begin position="10"/>
        <end position="21"/>
    </location>
</feature>
<keyword evidence="11" id="KW-1185">Reference proteome</keyword>
<dbReference type="GO" id="GO:0032161">
    <property type="term" value="C:cleavage apparatus septin structure"/>
    <property type="evidence" value="ECO:0007669"/>
    <property type="project" value="UniProtKB-ARBA"/>
</dbReference>
<evidence type="ECO:0000313" key="11">
    <source>
        <dbReference type="Proteomes" id="UP000187429"/>
    </source>
</evidence>
<dbReference type="AlphaFoldDB" id="A0A1R1YK74"/>
<reference evidence="10" key="2">
    <citation type="submission" date="2017-01" db="EMBL/GenBank/DDBJ databases">
        <authorList>
            <person name="Mah S.A."/>
            <person name="Swanson W.J."/>
            <person name="Moy G.W."/>
            <person name="Vacquier V.D."/>
        </authorList>
    </citation>
    <scope>NUCLEOTIDE SEQUENCE [LARGE SCALE GENOMIC DNA]</scope>
    <source>
        <strain evidence="10">ID-206-W2</strain>
    </source>
</reference>
<feature type="region of interest" description="Disordered" evidence="7">
    <location>
        <begin position="300"/>
        <end position="332"/>
    </location>
</feature>
<keyword evidence="2 6" id="KW-0547">Nucleotide-binding</keyword>
<evidence type="ECO:0000256" key="7">
    <source>
        <dbReference type="SAM" id="MobiDB-lite"/>
    </source>
</evidence>
<dbReference type="GO" id="GO:0000281">
    <property type="term" value="P:mitotic cytokinesis"/>
    <property type="evidence" value="ECO:0007669"/>
    <property type="project" value="UniProtKB-ARBA"/>
</dbReference>
<dbReference type="Proteomes" id="UP000187429">
    <property type="component" value="Unassembled WGS sequence"/>
</dbReference>
<protein>
    <submittedName>
        <fullName evidence="10">Septin-like protein</fullName>
    </submittedName>
</protein>
<sequence>MAISGEERNATPSMYSQYTRPSSHRYKNAKRGLPFNVLLVGASGLGRRTFLNTLCERQVVVQEDVENLDAAHISEPMKIQTYTVDMEEDGMRILLNIIDTPGFGDGIDNSGSFKEIQDYLEYQFDEVLEEENRIKRNPKFRDGRVHVLLYFITPTGHSLRQIDIELMKTLGNRVNIIPIIGRSDSFTVDELKKFKKKIMQDIEHYRIPVYMFPSTDDDDDETVEENNELRQSLPFAVVGCEEILDADNRAVRARNYPWGYVEVDNEDHSDFDRLRYVLLNSHIGDLREITHNIIYENYRTEKLSNEDDEDEEEDEEEEEEERIANVGLKVAA</sequence>
<dbReference type="PROSITE" id="PS51719">
    <property type="entry name" value="G_SEPTIN"/>
    <property type="match status" value="1"/>
</dbReference>
<evidence type="ECO:0000256" key="3">
    <source>
        <dbReference type="ARBA" id="ARBA00023054"/>
    </source>
</evidence>
<dbReference type="InterPro" id="IPR016491">
    <property type="entry name" value="Septin"/>
</dbReference>
<evidence type="ECO:0000313" key="9">
    <source>
        <dbReference type="EMBL" id="OMJ11071.1"/>
    </source>
</evidence>
<comment type="caution">
    <text evidence="10">The sequence shown here is derived from an EMBL/GenBank/DDBJ whole genome shotgun (WGS) entry which is preliminary data.</text>
</comment>
<evidence type="ECO:0000256" key="5">
    <source>
        <dbReference type="ARBA" id="ARBA00023306"/>
    </source>
</evidence>
<dbReference type="Gene3D" id="3.40.50.300">
    <property type="entry name" value="P-loop containing nucleotide triphosphate hydrolases"/>
    <property type="match status" value="1"/>
</dbReference>
<dbReference type="OrthoDB" id="416553at2759"/>
<dbReference type="EMBL" id="LSSM01006296">
    <property type="protein sequence ID" value="OMJ11071.1"/>
    <property type="molecule type" value="Genomic_DNA"/>
</dbReference>